<organism evidence="1 2">
    <name type="scientific">Cyprinus carpio</name>
    <name type="common">Common carp</name>
    <dbReference type="NCBI Taxonomy" id="7962"/>
    <lineage>
        <taxon>Eukaryota</taxon>
        <taxon>Metazoa</taxon>
        <taxon>Chordata</taxon>
        <taxon>Craniata</taxon>
        <taxon>Vertebrata</taxon>
        <taxon>Euteleostomi</taxon>
        <taxon>Actinopterygii</taxon>
        <taxon>Neopterygii</taxon>
        <taxon>Teleostei</taxon>
        <taxon>Ostariophysi</taxon>
        <taxon>Cypriniformes</taxon>
        <taxon>Cyprinidae</taxon>
        <taxon>Cyprininae</taxon>
        <taxon>Cyprinus</taxon>
    </lineage>
</organism>
<name>A0A8C2JKE9_CYPCA</name>
<sequence length="80" mass="9693">AMLLGGLKLPKVRKGNRKNQNEKFRLKYMRLRKAARAMIFENAALYDEIAHLEEKFVRAKEERRYIHTHILERFHWTLKA</sequence>
<reference evidence="1" key="1">
    <citation type="submission" date="2025-08" db="UniProtKB">
        <authorList>
            <consortium name="Ensembl"/>
        </authorList>
    </citation>
    <scope>IDENTIFICATION</scope>
</reference>
<evidence type="ECO:0000313" key="1">
    <source>
        <dbReference type="Ensembl" id="ENSCCRP00020096395.1"/>
    </source>
</evidence>
<evidence type="ECO:0008006" key="3">
    <source>
        <dbReference type="Google" id="ProtNLM"/>
    </source>
</evidence>
<protein>
    <recommendedName>
        <fullName evidence="3">Transforming growth factor beta regulator 1</fullName>
    </recommendedName>
</protein>
<evidence type="ECO:0000313" key="2">
    <source>
        <dbReference type="Proteomes" id="UP000694701"/>
    </source>
</evidence>
<accession>A0A8C2JKE9</accession>
<dbReference type="AlphaFoldDB" id="A0A8C2JKE9"/>
<dbReference type="Proteomes" id="UP000694701">
    <property type="component" value="Unplaced"/>
</dbReference>
<proteinExistence type="predicted"/>
<dbReference type="Ensembl" id="ENSCCRT00020105396.1">
    <property type="protein sequence ID" value="ENSCCRP00020096395.1"/>
    <property type="gene ID" value="ENSCCRG00020044392.1"/>
</dbReference>